<reference evidence="14" key="1">
    <citation type="submission" date="2018-12" db="EMBL/GenBank/DDBJ databases">
        <title>Tengunoibacter tsumagoiensis gen. nov., sp. nov., Dictyobacter kobayashii sp. nov., D. alpinus sp. nov., and D. joshuensis sp. nov. and description of Dictyobacteraceae fam. nov. within the order Ktedonobacterales isolated from Tengu-no-mugimeshi.</title>
        <authorList>
            <person name="Wang C.M."/>
            <person name="Zheng Y."/>
            <person name="Sakai Y."/>
            <person name="Toyoda A."/>
            <person name="Minakuchi Y."/>
            <person name="Abe K."/>
            <person name="Yokota A."/>
            <person name="Yabe S."/>
        </authorList>
    </citation>
    <scope>NUCLEOTIDE SEQUENCE [LARGE SCALE GENOMIC DNA]</scope>
    <source>
        <strain evidence="14">S-27</strain>
    </source>
</reference>
<dbReference type="Gene3D" id="3.30.300.30">
    <property type="match status" value="1"/>
</dbReference>
<evidence type="ECO:0000256" key="5">
    <source>
        <dbReference type="ARBA" id="ARBA00022832"/>
    </source>
</evidence>
<evidence type="ECO:0000256" key="7">
    <source>
        <dbReference type="PROSITE-ProRule" id="PRU01363"/>
    </source>
</evidence>
<dbReference type="InterPro" id="IPR050091">
    <property type="entry name" value="PKS_NRPS_Biosynth_Enz"/>
</dbReference>
<comment type="similarity">
    <text evidence="1">Belongs to the ATP-dependent AMP-binding enzyme family.</text>
</comment>
<dbReference type="Gene3D" id="3.40.366.10">
    <property type="entry name" value="Malonyl-Coenzyme A Acyl Carrier Protein, domain 2"/>
    <property type="match status" value="1"/>
</dbReference>
<protein>
    <submittedName>
        <fullName evidence="13">Uncharacterized protein</fullName>
    </submittedName>
</protein>
<dbReference type="InterPro" id="IPR020806">
    <property type="entry name" value="PKS_PP-bd"/>
</dbReference>
<evidence type="ECO:0000256" key="4">
    <source>
        <dbReference type="ARBA" id="ARBA00022679"/>
    </source>
</evidence>
<dbReference type="InterPro" id="IPR016036">
    <property type="entry name" value="Malonyl_transacylase_ACP-bd"/>
</dbReference>
<keyword evidence="5" id="KW-0276">Fatty acid metabolism</keyword>
<dbReference type="Gene3D" id="3.10.129.10">
    <property type="entry name" value="Hotdog Thioesterase"/>
    <property type="match status" value="1"/>
</dbReference>
<keyword evidence="6" id="KW-0443">Lipid metabolism</keyword>
<dbReference type="GO" id="GO:0004315">
    <property type="term" value="F:3-oxoacyl-[acyl-carrier-protein] synthase activity"/>
    <property type="evidence" value="ECO:0007669"/>
    <property type="project" value="InterPro"/>
</dbReference>
<dbReference type="Gene3D" id="1.10.1200.10">
    <property type="entry name" value="ACP-like"/>
    <property type="match status" value="1"/>
</dbReference>
<dbReference type="InterPro" id="IPR014043">
    <property type="entry name" value="Acyl_transferase_dom"/>
</dbReference>
<dbReference type="FunFam" id="3.40.366.10:FF:000002">
    <property type="entry name" value="Probable polyketide synthase 2"/>
    <property type="match status" value="1"/>
</dbReference>
<dbReference type="Pfam" id="PF00501">
    <property type="entry name" value="AMP-binding"/>
    <property type="match status" value="1"/>
</dbReference>
<feature type="transmembrane region" description="Helical" evidence="9">
    <location>
        <begin position="72"/>
        <end position="99"/>
    </location>
</feature>
<dbReference type="InterPro" id="IPR020841">
    <property type="entry name" value="PKS_Beta-ketoAc_synthase_dom"/>
</dbReference>
<dbReference type="InterPro" id="IPR016035">
    <property type="entry name" value="Acyl_Trfase/lysoPLipase"/>
</dbReference>
<accession>A0A401ZGF2</accession>
<dbReference type="PROSITE" id="PS52019">
    <property type="entry name" value="PKS_MFAS_DH"/>
    <property type="match status" value="1"/>
</dbReference>
<evidence type="ECO:0000259" key="11">
    <source>
        <dbReference type="PROSITE" id="PS52004"/>
    </source>
</evidence>
<sequence length="1746" mass="191426">MKTRILPPSREFSTLVNLLRWRAAQQPEQRIYTFLTDGDKEKDALTFAELDHQARIIGASLQERVPRGSRALLIYPSGLDFIVAFFGCLYSGIIAVPVYPPSAVRSDRTLTKFRAIAQNVDAEVVLTSTTLSSKVANLIQQTPELQSAPVLVTDTLTDTSSQWEMPDVDSATLAFLQYTSGSTGVPKGVMVTHGNLLHNLSLVARYCQHPETAHGVTWLPLYHDLGLIGGVLQPLYAGYESTIMAPTTFLQRPYRWLQAISNTQATISGAPNFAYDLCVRKVTEEQKKTLDLSHWEIVANGAEPVRADTLERFAEAFAVSGFRRNYFYPSYGMAEATLLISAGTKGVFPTVRSFDAQSLKQNLAQEVPATDQQEGEEQNIRTLVSSGKSQDDQTMLIVDPETSTPCPADRVGEIWLSGPSVAQGYWQRPAETAETFQAHLADGQGPFLRTGDLGFSHEDELFITGRLKDLIIIRGSNHYPQDIEKTVENCHAALRLNGGAAFSIEAGGEERLVIVHEVERTALSSNLAEVAATMRQAISLQHEVQVYAIALIKPGSLPKTSSGKVQRRGTKEHYLEGSLDVVYSWQQDASDVGTQQVARPAQETTPQPVQEEQSVTEEQPSKPTIDVDTLRVWLVEHVAEALKVAPTAIDVRTPFAYYGMDSAQAVSLSADLEDLLHRSLAPTLAYDYPTIDALARYLANGEELVATEAVETPDQQRFDQDAIAIIGLGCRFPGAQDPEQFWKMLRNGVDGISEVPGERWNSQDYYAETPATPGKMNTRWGGFLPDVDKFDPAFFGISPREANGMDPQQRLLLEVAWETLENGGISPARLAGSQTGVFVGISSDDYSRLQFRHPEEADAYAGTGNAHSIAANRLSYVLDLRGPSMAMDTACSSSLLAVHQACQSLRNHECTLALAGGVNLILTPELTITFSQARMMSSDGRCKTFDESADGYVRSEGCGLVLLKPLSEAQRDGDTVLAVIRGSAVNQDGRSNGLTAPNGPSQEAVIRQALNNAGIQPNLVSYVETHGSSTPLGDPIEVAALKSVLMPQRTPEQTCVLGAVKSNIGHLESAAGIAGLIKTVLSLQKGEIAPNLHFQQLNSHISFEDTTFAIPTQPMPWPTERRIAGVSAFGFGGTNVHMILEAAPKTRAVTNEMERPLHVLTLSAHSDEALRQLARRYQSFLKEHPGTVVADLCYTANTGRVPFASRLAITTTTAERLRGQLATFLQDKPAPTIQQGRKAAARSHKLAFLFTGQGSQYVGMARQLYDTQPTFRAALERCDQILQQYLEQPLLSVLYPSLENPSLDETAYTQPALFALEYALAELWRSWGVVPDMLLGHSVGEYVAACVAGMMSLEDGLKLISARGRLMQALQQPGSMVATFATPEQLRPFMEPVRQLVSIAAINGPQSVVLSGDAGALQEMTQKLEAAGIATHPMTVSHAFHSPLMEPMLDEFEQVASEIAFKPLQIPLVSNVTGQILSVGESVDAHYWRTQTRSAVQFAAGLDTLASQGCDVFVEIGPAATLINMGKRNLSAGEYSWLSSLRKDHGNWQTLLESVSKLFVLGVDLDWSGFDHDYQRQRIALPTYPFERQRYWFETSDAPATQPEARRTEFVENNPVSQRHPLLDTHVALVQPVRMHVWESILNTQRTPYLKDHRVQGSPALSLSTYIEMAQAASREAFGTNNYSLKEIELKKLLLLPEEGPQKVQVVLSADTQDQATFTIYSHAVGAPDQPHDHWTLHATGKIHTH</sequence>
<dbReference type="SUPFAM" id="SSF55048">
    <property type="entry name" value="Probable ACP-binding domain of malonyl-CoA ACP transacylase"/>
    <property type="match status" value="1"/>
</dbReference>
<dbReference type="PROSITE" id="PS50075">
    <property type="entry name" value="CARRIER"/>
    <property type="match status" value="1"/>
</dbReference>
<dbReference type="InterPro" id="IPR016039">
    <property type="entry name" value="Thiolase-like"/>
</dbReference>
<evidence type="ECO:0000256" key="3">
    <source>
        <dbReference type="ARBA" id="ARBA00022553"/>
    </source>
</evidence>
<evidence type="ECO:0000256" key="9">
    <source>
        <dbReference type="SAM" id="Phobius"/>
    </source>
</evidence>
<dbReference type="GO" id="GO:0005886">
    <property type="term" value="C:plasma membrane"/>
    <property type="evidence" value="ECO:0007669"/>
    <property type="project" value="TreeGrafter"/>
</dbReference>
<dbReference type="GO" id="GO:0031177">
    <property type="term" value="F:phosphopantetheine binding"/>
    <property type="evidence" value="ECO:0007669"/>
    <property type="project" value="InterPro"/>
</dbReference>
<dbReference type="SMART" id="SM01294">
    <property type="entry name" value="PKS_PP_betabranch"/>
    <property type="match status" value="1"/>
</dbReference>
<dbReference type="InterPro" id="IPR025110">
    <property type="entry name" value="AMP-bd_C"/>
</dbReference>
<dbReference type="InterPro" id="IPR045851">
    <property type="entry name" value="AMP-bd_C_sf"/>
</dbReference>
<dbReference type="SUPFAM" id="SSF52151">
    <property type="entry name" value="FabD/lysophospholipase-like"/>
    <property type="match status" value="1"/>
</dbReference>
<dbReference type="InterPro" id="IPR042099">
    <property type="entry name" value="ANL_N_sf"/>
</dbReference>
<dbReference type="InterPro" id="IPR018201">
    <property type="entry name" value="Ketoacyl_synth_AS"/>
</dbReference>
<dbReference type="EMBL" id="BIFQ01000001">
    <property type="protein sequence ID" value="GCE05929.1"/>
    <property type="molecule type" value="Genomic_DNA"/>
</dbReference>
<feature type="domain" description="PKS/mFAS DH" evidence="12">
    <location>
        <begin position="1620"/>
        <end position="1746"/>
    </location>
</feature>
<keyword evidence="3" id="KW-0597">Phosphoprotein</keyword>
<dbReference type="PROSITE" id="PS00606">
    <property type="entry name" value="KS3_1"/>
    <property type="match status" value="1"/>
</dbReference>
<dbReference type="InterPro" id="IPR014030">
    <property type="entry name" value="Ketoacyl_synth_N"/>
</dbReference>
<dbReference type="Pfam" id="PF00550">
    <property type="entry name" value="PP-binding"/>
    <property type="match status" value="1"/>
</dbReference>
<dbReference type="Gene3D" id="3.40.47.10">
    <property type="match status" value="1"/>
</dbReference>
<feature type="compositionally biased region" description="Low complexity" evidence="8">
    <location>
        <begin position="602"/>
        <end position="613"/>
    </location>
</feature>
<dbReference type="PROSITE" id="PS52004">
    <property type="entry name" value="KS3_2"/>
    <property type="match status" value="1"/>
</dbReference>
<dbReference type="Pfam" id="PF02801">
    <property type="entry name" value="Ketoacyl-synt_C"/>
    <property type="match status" value="1"/>
</dbReference>
<dbReference type="SMART" id="SM00825">
    <property type="entry name" value="PKS_KS"/>
    <property type="match status" value="1"/>
</dbReference>
<dbReference type="InterPro" id="IPR049900">
    <property type="entry name" value="PKS_mFAS_DH"/>
</dbReference>
<dbReference type="SUPFAM" id="SSF53901">
    <property type="entry name" value="Thiolase-like"/>
    <property type="match status" value="1"/>
</dbReference>
<dbReference type="PANTHER" id="PTHR43775:SF37">
    <property type="entry name" value="SI:DKEY-61P9.11"/>
    <property type="match status" value="1"/>
</dbReference>
<evidence type="ECO:0000259" key="10">
    <source>
        <dbReference type="PROSITE" id="PS50075"/>
    </source>
</evidence>
<dbReference type="Pfam" id="PF00698">
    <property type="entry name" value="Acyl_transf_1"/>
    <property type="match status" value="1"/>
</dbReference>
<dbReference type="InterPro" id="IPR020807">
    <property type="entry name" value="PKS_DH"/>
</dbReference>
<dbReference type="InterPro" id="IPR009081">
    <property type="entry name" value="PP-bd_ACP"/>
</dbReference>
<dbReference type="Pfam" id="PF22621">
    <property type="entry name" value="CurL-like_PKS_C"/>
    <property type="match status" value="1"/>
</dbReference>
<dbReference type="InterPro" id="IPR040097">
    <property type="entry name" value="FAAL/FAAC"/>
</dbReference>
<dbReference type="Pfam" id="PF00109">
    <property type="entry name" value="ketoacyl-synt"/>
    <property type="match status" value="1"/>
</dbReference>
<keyword evidence="9" id="KW-1133">Transmembrane helix</keyword>
<dbReference type="GO" id="GO:0005737">
    <property type="term" value="C:cytoplasm"/>
    <property type="evidence" value="ECO:0007669"/>
    <property type="project" value="TreeGrafter"/>
</dbReference>
<feature type="domain" description="Carrier" evidence="10">
    <location>
        <begin position="625"/>
        <end position="702"/>
    </location>
</feature>
<dbReference type="FunFam" id="3.40.47.10:FF:000019">
    <property type="entry name" value="Polyketide synthase type I"/>
    <property type="match status" value="1"/>
</dbReference>
<evidence type="ECO:0000256" key="1">
    <source>
        <dbReference type="ARBA" id="ARBA00006432"/>
    </source>
</evidence>
<comment type="caution">
    <text evidence="13">The sequence shown here is derived from an EMBL/GenBank/DDBJ whole genome shotgun (WGS) entry which is preliminary data.</text>
</comment>
<dbReference type="GO" id="GO:0006633">
    <property type="term" value="P:fatty acid biosynthetic process"/>
    <property type="evidence" value="ECO:0007669"/>
    <property type="project" value="InterPro"/>
</dbReference>
<keyword evidence="9" id="KW-0472">Membrane</keyword>
<dbReference type="OrthoDB" id="139272at2"/>
<dbReference type="Pfam" id="PF21089">
    <property type="entry name" value="PKS_DH_N"/>
    <property type="match status" value="1"/>
</dbReference>
<evidence type="ECO:0000256" key="8">
    <source>
        <dbReference type="SAM" id="MobiDB-lite"/>
    </source>
</evidence>
<dbReference type="SMART" id="SM00826">
    <property type="entry name" value="PKS_DH"/>
    <property type="match status" value="1"/>
</dbReference>
<dbReference type="InterPro" id="IPR020845">
    <property type="entry name" value="AMP-binding_CS"/>
</dbReference>
<dbReference type="SUPFAM" id="SSF47336">
    <property type="entry name" value="ACP-like"/>
    <property type="match status" value="1"/>
</dbReference>
<dbReference type="Pfam" id="PF23024">
    <property type="entry name" value="AMP-dom_DIP2-like"/>
    <property type="match status" value="1"/>
</dbReference>
<keyword evidence="4" id="KW-0808">Transferase</keyword>
<dbReference type="Proteomes" id="UP000287224">
    <property type="component" value="Unassembled WGS sequence"/>
</dbReference>
<dbReference type="InterPro" id="IPR049552">
    <property type="entry name" value="PKS_DH_N"/>
</dbReference>
<dbReference type="GO" id="GO:0071770">
    <property type="term" value="P:DIM/DIP cell wall layer assembly"/>
    <property type="evidence" value="ECO:0007669"/>
    <property type="project" value="TreeGrafter"/>
</dbReference>
<evidence type="ECO:0000313" key="13">
    <source>
        <dbReference type="EMBL" id="GCE05929.1"/>
    </source>
</evidence>
<dbReference type="InterPro" id="IPR000873">
    <property type="entry name" value="AMP-dep_synth/lig_dom"/>
</dbReference>
<dbReference type="SMART" id="SM00827">
    <property type="entry name" value="PKS_AT"/>
    <property type="match status" value="1"/>
</dbReference>
<dbReference type="CDD" id="cd05931">
    <property type="entry name" value="FAAL"/>
    <property type="match status" value="1"/>
</dbReference>
<dbReference type="SMART" id="SM00823">
    <property type="entry name" value="PKS_PP"/>
    <property type="match status" value="1"/>
</dbReference>
<feature type="region of interest" description="Disordered" evidence="8">
    <location>
        <begin position="593"/>
        <end position="623"/>
    </location>
</feature>
<dbReference type="PANTHER" id="PTHR43775">
    <property type="entry name" value="FATTY ACID SYNTHASE"/>
    <property type="match status" value="1"/>
</dbReference>
<evidence type="ECO:0000259" key="12">
    <source>
        <dbReference type="PROSITE" id="PS52019"/>
    </source>
</evidence>
<evidence type="ECO:0000256" key="6">
    <source>
        <dbReference type="ARBA" id="ARBA00023098"/>
    </source>
</evidence>
<dbReference type="GO" id="GO:0004312">
    <property type="term" value="F:fatty acid synthase activity"/>
    <property type="evidence" value="ECO:0007669"/>
    <property type="project" value="TreeGrafter"/>
</dbReference>
<dbReference type="InterPro" id="IPR014031">
    <property type="entry name" value="Ketoacyl_synth_C"/>
</dbReference>
<keyword evidence="14" id="KW-1185">Reference proteome</keyword>
<name>A0A401ZGF2_9CHLR</name>
<dbReference type="RefSeq" id="WP_126596934.1">
    <property type="nucleotide sequence ID" value="NZ_BIFQ01000001.1"/>
</dbReference>
<feature type="domain" description="Ketosynthase family 3 (KS3)" evidence="11">
    <location>
        <begin position="720"/>
        <end position="1142"/>
    </location>
</feature>
<evidence type="ECO:0000313" key="14">
    <source>
        <dbReference type="Proteomes" id="UP000287224"/>
    </source>
</evidence>
<keyword evidence="2" id="KW-0596">Phosphopantetheine</keyword>
<dbReference type="CDD" id="cd00833">
    <property type="entry name" value="PKS"/>
    <property type="match status" value="1"/>
</dbReference>
<organism evidence="13 14">
    <name type="scientific">Dictyobacter aurantiacus</name>
    <dbReference type="NCBI Taxonomy" id="1936993"/>
    <lineage>
        <taxon>Bacteria</taxon>
        <taxon>Bacillati</taxon>
        <taxon>Chloroflexota</taxon>
        <taxon>Ktedonobacteria</taxon>
        <taxon>Ktedonobacterales</taxon>
        <taxon>Dictyobacteraceae</taxon>
        <taxon>Dictyobacter</taxon>
    </lineage>
</organism>
<proteinExistence type="inferred from homology"/>
<evidence type="ECO:0000256" key="2">
    <source>
        <dbReference type="ARBA" id="ARBA00022450"/>
    </source>
</evidence>
<dbReference type="SUPFAM" id="SSF56801">
    <property type="entry name" value="Acetyl-CoA synthetase-like"/>
    <property type="match status" value="1"/>
</dbReference>
<comment type="caution">
    <text evidence="7">Lacks conserved residue(s) required for the propagation of feature annotation.</text>
</comment>
<keyword evidence="9" id="KW-0812">Transmembrane</keyword>
<dbReference type="Gene3D" id="3.30.70.3290">
    <property type="match status" value="1"/>
</dbReference>
<dbReference type="PROSITE" id="PS00455">
    <property type="entry name" value="AMP_BINDING"/>
    <property type="match status" value="1"/>
</dbReference>
<gene>
    <name evidence="13" type="ORF">KDAU_32580</name>
</gene>
<dbReference type="InterPro" id="IPR036736">
    <property type="entry name" value="ACP-like_sf"/>
</dbReference>
<dbReference type="FunFam" id="3.40.50.12780:FF:000013">
    <property type="entry name" value="Long-chain-fatty-acid--AMP ligase FadD32"/>
    <property type="match status" value="1"/>
</dbReference>
<dbReference type="Gene3D" id="3.40.50.12780">
    <property type="entry name" value="N-terminal domain of ligase-like"/>
    <property type="match status" value="1"/>
</dbReference>
<dbReference type="InterPro" id="IPR001227">
    <property type="entry name" value="Ac_transferase_dom_sf"/>
</dbReference>